<name>A0A314ZC83_PRUYE</name>
<gene>
    <name evidence="2" type="ORF">Pyn_20030</name>
</gene>
<dbReference type="AlphaFoldDB" id="A0A314ZC83"/>
<proteinExistence type="predicted"/>
<reference evidence="2 3" key="1">
    <citation type="submission" date="2018-02" db="EMBL/GenBank/DDBJ databases">
        <title>Draft genome of wild Prunus yedoensis var. nudiflora.</title>
        <authorList>
            <person name="Baek S."/>
            <person name="Kim J.-H."/>
            <person name="Choi K."/>
            <person name="Kim G.-B."/>
            <person name="Cho A."/>
            <person name="Jang H."/>
            <person name="Shin C.-H."/>
            <person name="Yu H.-J."/>
            <person name="Mun J.-H."/>
        </authorList>
    </citation>
    <scope>NUCLEOTIDE SEQUENCE [LARGE SCALE GENOMIC DNA]</scope>
    <source>
        <strain evidence="3">cv. Jeju island</strain>
        <tissue evidence="2">Leaf</tissue>
    </source>
</reference>
<protein>
    <submittedName>
        <fullName evidence="2">Uncharacterized protein</fullName>
    </submittedName>
</protein>
<comment type="caution">
    <text evidence="2">The sequence shown here is derived from an EMBL/GenBank/DDBJ whole genome shotgun (WGS) entry which is preliminary data.</text>
</comment>
<evidence type="ECO:0000256" key="1">
    <source>
        <dbReference type="SAM" id="MobiDB-lite"/>
    </source>
</evidence>
<dbReference type="Proteomes" id="UP000250321">
    <property type="component" value="Unassembled WGS sequence"/>
</dbReference>
<evidence type="ECO:0000313" key="2">
    <source>
        <dbReference type="EMBL" id="PQQ14401.1"/>
    </source>
</evidence>
<accession>A0A314ZC83</accession>
<dbReference type="EMBL" id="PJQY01000260">
    <property type="protein sequence ID" value="PQQ14401.1"/>
    <property type="molecule type" value="Genomic_DNA"/>
</dbReference>
<sequence length="63" mass="7319">MPTDSSLAEVKSHKCGIGIMEHQQCCYLYEKSNEYKNEGEESRNQNESNVREAQFYELEGQEV</sequence>
<keyword evidence="3" id="KW-1185">Reference proteome</keyword>
<feature type="region of interest" description="Disordered" evidence="1">
    <location>
        <begin position="36"/>
        <end position="63"/>
    </location>
</feature>
<evidence type="ECO:0000313" key="3">
    <source>
        <dbReference type="Proteomes" id="UP000250321"/>
    </source>
</evidence>
<organism evidence="2 3">
    <name type="scientific">Prunus yedoensis var. nudiflora</name>
    <dbReference type="NCBI Taxonomy" id="2094558"/>
    <lineage>
        <taxon>Eukaryota</taxon>
        <taxon>Viridiplantae</taxon>
        <taxon>Streptophyta</taxon>
        <taxon>Embryophyta</taxon>
        <taxon>Tracheophyta</taxon>
        <taxon>Spermatophyta</taxon>
        <taxon>Magnoliopsida</taxon>
        <taxon>eudicotyledons</taxon>
        <taxon>Gunneridae</taxon>
        <taxon>Pentapetalae</taxon>
        <taxon>rosids</taxon>
        <taxon>fabids</taxon>
        <taxon>Rosales</taxon>
        <taxon>Rosaceae</taxon>
        <taxon>Amygdaloideae</taxon>
        <taxon>Amygdaleae</taxon>
        <taxon>Prunus</taxon>
    </lineage>
</organism>